<organism evidence="1 2">
    <name type="scientific">Ascaris lumbricoides</name>
    <name type="common">Giant roundworm</name>
    <dbReference type="NCBI Taxonomy" id="6252"/>
    <lineage>
        <taxon>Eukaryota</taxon>
        <taxon>Metazoa</taxon>
        <taxon>Ecdysozoa</taxon>
        <taxon>Nematoda</taxon>
        <taxon>Chromadorea</taxon>
        <taxon>Rhabditida</taxon>
        <taxon>Spirurina</taxon>
        <taxon>Ascaridomorpha</taxon>
        <taxon>Ascaridoidea</taxon>
        <taxon>Ascarididae</taxon>
        <taxon>Ascaris</taxon>
    </lineage>
</organism>
<keyword evidence="1" id="KW-1185">Reference proteome</keyword>
<sequence>MIDVIQKSLSGICVNIRNCSYRVMHEFYWTRRWQRDVILKVFFGSIDVTFGNLGRSWWKGPGCSFYKVCHDSAEPYGVHRALMRKSCRLFRFEVMDEDRHGSFVIGYPTVAAQNGGFLIYHCGKLHISTRQRRSGKRGDRAHYTIVLMFAANRGG</sequence>
<dbReference type="Proteomes" id="UP000036681">
    <property type="component" value="Unplaced"/>
</dbReference>
<dbReference type="WBParaSite" id="ALUE_0002331801-mRNA-1">
    <property type="protein sequence ID" value="ALUE_0002331801-mRNA-1"/>
    <property type="gene ID" value="ALUE_0002331801"/>
</dbReference>
<evidence type="ECO:0000313" key="1">
    <source>
        <dbReference type="Proteomes" id="UP000036681"/>
    </source>
</evidence>
<proteinExistence type="predicted"/>
<dbReference type="AlphaFoldDB" id="A0A0M3IX40"/>
<accession>A0A0M3IX40</accession>
<reference evidence="2" key="1">
    <citation type="submission" date="2017-02" db="UniProtKB">
        <authorList>
            <consortium name="WormBaseParasite"/>
        </authorList>
    </citation>
    <scope>IDENTIFICATION</scope>
</reference>
<evidence type="ECO:0000313" key="2">
    <source>
        <dbReference type="WBParaSite" id="ALUE_0002331801-mRNA-1"/>
    </source>
</evidence>
<name>A0A0M3IX40_ASCLU</name>
<protein>
    <submittedName>
        <fullName evidence="2">TMV resistance protein N-like</fullName>
    </submittedName>
</protein>